<reference evidence="3" key="1">
    <citation type="journal article" date="2019" name="Int. J. Syst. Evol. Microbiol.">
        <title>The Global Catalogue of Microorganisms (GCM) 10K type strain sequencing project: providing services to taxonomists for standard genome sequencing and annotation.</title>
        <authorList>
            <consortium name="The Broad Institute Genomics Platform"/>
            <consortium name="The Broad Institute Genome Sequencing Center for Infectious Disease"/>
            <person name="Wu L."/>
            <person name="Ma J."/>
        </authorList>
    </citation>
    <scope>NUCLEOTIDE SEQUENCE [LARGE SCALE GENOMIC DNA]</scope>
    <source>
        <strain evidence="3">JCM 15421</strain>
    </source>
</reference>
<dbReference type="InterPro" id="IPR059226">
    <property type="entry name" value="Choice_anch_Q_dom"/>
</dbReference>
<dbReference type="Proteomes" id="UP001501523">
    <property type="component" value="Unassembled WGS sequence"/>
</dbReference>
<comment type="caution">
    <text evidence="2">The sequence shown here is derived from an EMBL/GenBank/DDBJ whole genome shotgun (WGS) entry which is preliminary data.</text>
</comment>
<dbReference type="InterPro" id="IPR011050">
    <property type="entry name" value="Pectin_lyase_fold/virulence"/>
</dbReference>
<feature type="signal peptide" evidence="1">
    <location>
        <begin position="1"/>
        <end position="22"/>
    </location>
</feature>
<organism evidence="2 3">
    <name type="scientific">Dokdonella soli</name>
    <dbReference type="NCBI Taxonomy" id="529810"/>
    <lineage>
        <taxon>Bacteria</taxon>
        <taxon>Pseudomonadati</taxon>
        <taxon>Pseudomonadota</taxon>
        <taxon>Gammaproteobacteria</taxon>
        <taxon>Lysobacterales</taxon>
        <taxon>Rhodanobacteraceae</taxon>
        <taxon>Dokdonella</taxon>
    </lineage>
</organism>
<dbReference type="RefSeq" id="WP_343786948.1">
    <property type="nucleotide sequence ID" value="NZ_BAAAEU010000002.1"/>
</dbReference>
<feature type="chain" id="PRO_5046022051" evidence="1">
    <location>
        <begin position="23"/>
        <end position="422"/>
    </location>
</feature>
<sequence length="422" mass="41848">MRRIGFHWLPLILAGHAACTCAAVITVTSSSGGSNDGSGCTLRDAITAANTDAPAGTCSPGNGADVVVLPANVTITLTGADNAISSGNGLPVVHSDITVQGNGATIQRDPALSCNLNGVNEPGEFRLLRIESGTVALQHLTLAGGCADDNYATGGGLQNYGTLVISSSVIRGNASHDFGGGILNFGGLVLIDSLLQDNVGGSSGGALYNYDGAHAGISRSAFVHNIASSTGNGSNPSGGAIANNVGSVLDVSNASFNGNQAYLGAALSNEQGTVTLSSASFAGDVVGGNGAGGVLRSYNPPANGSFGIKNCLMGASTAGANCYVQSGGFTMVGANLSSDASCAGFSISQTDPKLAPLGYNGGPTPTFALLAGSPAIDAASDCKDIAGNTLATDQRGRVRPYGPACDLGAYERDDLIFADGFE</sequence>
<dbReference type="NCBIfam" id="NF041518">
    <property type="entry name" value="choice_anch_Q"/>
    <property type="match status" value="1"/>
</dbReference>
<keyword evidence="1" id="KW-0732">Signal</keyword>
<proteinExistence type="predicted"/>
<protein>
    <submittedName>
        <fullName evidence="2">CSLREA domain-containing protein</fullName>
    </submittedName>
</protein>
<dbReference type="SUPFAM" id="SSF51126">
    <property type="entry name" value="Pectin lyase-like"/>
    <property type="match status" value="1"/>
</dbReference>
<accession>A0ABP3TIM9</accession>
<keyword evidence="3" id="KW-1185">Reference proteome</keyword>
<evidence type="ECO:0000313" key="3">
    <source>
        <dbReference type="Proteomes" id="UP001501523"/>
    </source>
</evidence>
<gene>
    <name evidence="2" type="ORF">GCM10009105_05730</name>
</gene>
<evidence type="ECO:0000256" key="1">
    <source>
        <dbReference type="SAM" id="SignalP"/>
    </source>
</evidence>
<name>A0ABP3TIM9_9GAMM</name>
<dbReference type="EMBL" id="BAAAEU010000002">
    <property type="protein sequence ID" value="GAA0707171.1"/>
    <property type="molecule type" value="Genomic_DNA"/>
</dbReference>
<evidence type="ECO:0000313" key="2">
    <source>
        <dbReference type="EMBL" id="GAA0707171.1"/>
    </source>
</evidence>